<feature type="non-terminal residue" evidence="1">
    <location>
        <position position="158"/>
    </location>
</feature>
<gene>
    <name evidence="1" type="ORF">PLOB_00022507</name>
</gene>
<sequence>MAMHLGLPPPEALDLSGGNISANWKKFKQKYTNYEIATGISSKDSATRVATLLTVIGNDAIDVFNTLTWNEEGDDKKIEKVLLKFEEHCEPKKNASYQRYKFFSRAQESGESIDQYVTILRKLYLKKIVGSNPQINACTHNLVSYSEDKLTVLGTATL</sequence>
<evidence type="ECO:0000313" key="1">
    <source>
        <dbReference type="EMBL" id="CAH3179828.1"/>
    </source>
</evidence>
<reference evidence="1 2" key="1">
    <citation type="submission" date="2022-05" db="EMBL/GenBank/DDBJ databases">
        <authorList>
            <consortium name="Genoscope - CEA"/>
            <person name="William W."/>
        </authorList>
    </citation>
    <scope>NUCLEOTIDE SEQUENCE [LARGE SCALE GENOMIC DNA]</scope>
</reference>
<dbReference type="PANTHER" id="PTHR33198">
    <property type="entry name" value="ANK_REP_REGION DOMAIN-CONTAINING PROTEIN-RELATED"/>
    <property type="match status" value="1"/>
</dbReference>
<organism evidence="1 2">
    <name type="scientific">Porites lobata</name>
    <dbReference type="NCBI Taxonomy" id="104759"/>
    <lineage>
        <taxon>Eukaryota</taxon>
        <taxon>Metazoa</taxon>
        <taxon>Cnidaria</taxon>
        <taxon>Anthozoa</taxon>
        <taxon>Hexacorallia</taxon>
        <taxon>Scleractinia</taxon>
        <taxon>Fungiina</taxon>
        <taxon>Poritidae</taxon>
        <taxon>Porites</taxon>
    </lineage>
</organism>
<evidence type="ECO:0000313" key="2">
    <source>
        <dbReference type="Proteomes" id="UP001159405"/>
    </source>
</evidence>
<comment type="caution">
    <text evidence="1">The sequence shown here is derived from an EMBL/GenBank/DDBJ whole genome shotgun (WGS) entry which is preliminary data.</text>
</comment>
<protein>
    <recommendedName>
        <fullName evidence="3">Retrotransposon gag domain-containing protein</fullName>
    </recommendedName>
</protein>
<name>A0ABN8RLL4_9CNID</name>
<accession>A0ABN8RLL4</accession>
<evidence type="ECO:0008006" key="3">
    <source>
        <dbReference type="Google" id="ProtNLM"/>
    </source>
</evidence>
<dbReference type="EMBL" id="CALNXK010000264">
    <property type="protein sequence ID" value="CAH3179828.1"/>
    <property type="molecule type" value="Genomic_DNA"/>
</dbReference>
<dbReference type="Proteomes" id="UP001159405">
    <property type="component" value="Unassembled WGS sequence"/>
</dbReference>
<keyword evidence="2" id="KW-1185">Reference proteome</keyword>
<dbReference type="PANTHER" id="PTHR33198:SF19">
    <property type="entry name" value="CCHC-TYPE DOMAIN-CONTAINING PROTEIN"/>
    <property type="match status" value="1"/>
</dbReference>
<proteinExistence type="predicted"/>